<accession>A0A1Q8SUX9</accession>
<dbReference type="STRING" id="404433.BTW07_04295"/>
<protein>
    <submittedName>
        <fullName evidence="1">Uncharacterized protein</fullName>
    </submittedName>
</protein>
<dbReference type="RefSeq" id="WP_075568939.1">
    <property type="nucleotide sequence ID" value="NZ_MSDO01000004.1"/>
</dbReference>
<proteinExistence type="predicted"/>
<sequence>MATTDELLKSVLVMQVEILGRLEAIEREIGVDQAKANDNRGEAIAAIDYLADSGFGPETWKSLQLSLRKIAAFEDH</sequence>
<dbReference type="AlphaFoldDB" id="A0A1Q8SUX9"/>
<dbReference type="Proteomes" id="UP000186878">
    <property type="component" value="Unassembled WGS sequence"/>
</dbReference>
<dbReference type="EMBL" id="MSDO01000004">
    <property type="protein sequence ID" value="OLO05255.1"/>
    <property type="molecule type" value="Genomic_DNA"/>
</dbReference>
<organism evidence="1 2">
    <name type="scientific">Salinicola socius</name>
    <dbReference type="NCBI Taxonomy" id="404433"/>
    <lineage>
        <taxon>Bacteria</taxon>
        <taxon>Pseudomonadati</taxon>
        <taxon>Pseudomonadota</taxon>
        <taxon>Gammaproteobacteria</taxon>
        <taxon>Oceanospirillales</taxon>
        <taxon>Halomonadaceae</taxon>
        <taxon>Salinicola</taxon>
    </lineage>
</organism>
<evidence type="ECO:0000313" key="1">
    <source>
        <dbReference type="EMBL" id="OLO05255.1"/>
    </source>
</evidence>
<comment type="caution">
    <text evidence="1">The sequence shown here is derived from an EMBL/GenBank/DDBJ whole genome shotgun (WGS) entry which is preliminary data.</text>
</comment>
<reference evidence="1 2" key="1">
    <citation type="submission" date="2016-12" db="EMBL/GenBank/DDBJ databases">
        <title>Draft genome sequences of strains Salinicola socius SMB35, Salinicola sp. MH3R3-1 and Chromohalobacter sp. SMB17 from the Verkhnekamsk potash mining region of Russia.</title>
        <authorList>
            <person name="Mavrodi D.V."/>
            <person name="Olsson B.E."/>
            <person name="Korsakova E.S."/>
            <person name="Pyankova A."/>
            <person name="Mavrodi O.V."/>
            <person name="Plotnikova E.G."/>
        </authorList>
    </citation>
    <scope>NUCLEOTIDE SEQUENCE [LARGE SCALE GENOMIC DNA]</scope>
    <source>
        <strain evidence="1 2">SMB35</strain>
    </source>
</reference>
<keyword evidence="2" id="KW-1185">Reference proteome</keyword>
<evidence type="ECO:0000313" key="2">
    <source>
        <dbReference type="Proteomes" id="UP000186878"/>
    </source>
</evidence>
<name>A0A1Q8SUX9_9GAMM</name>
<gene>
    <name evidence="1" type="ORF">BTW07_04295</name>
</gene>